<dbReference type="InterPro" id="IPR005886">
    <property type="entry name" value="UDP_G4E"/>
</dbReference>
<evidence type="ECO:0000259" key="11">
    <source>
        <dbReference type="Pfam" id="PF01370"/>
    </source>
</evidence>
<dbReference type="EMBL" id="QQAX01000003">
    <property type="protein sequence ID" value="RDI48119.1"/>
    <property type="molecule type" value="Genomic_DNA"/>
</dbReference>
<dbReference type="Proteomes" id="UP000254720">
    <property type="component" value="Unassembled WGS sequence"/>
</dbReference>
<keyword evidence="7 10" id="KW-0520">NAD</keyword>
<evidence type="ECO:0000256" key="10">
    <source>
        <dbReference type="RuleBase" id="RU366046"/>
    </source>
</evidence>
<comment type="caution">
    <text evidence="12">The sequence shown here is derived from an EMBL/GenBank/DDBJ whole genome shotgun (WGS) entry which is preliminary data.</text>
</comment>
<evidence type="ECO:0000256" key="7">
    <source>
        <dbReference type="ARBA" id="ARBA00023027"/>
    </source>
</evidence>
<keyword evidence="9 10" id="KW-0119">Carbohydrate metabolism</keyword>
<evidence type="ECO:0000256" key="3">
    <source>
        <dbReference type="ARBA" id="ARBA00004947"/>
    </source>
</evidence>
<evidence type="ECO:0000256" key="8">
    <source>
        <dbReference type="ARBA" id="ARBA00023235"/>
    </source>
</evidence>
<dbReference type="AlphaFoldDB" id="A0A370GXB4"/>
<evidence type="ECO:0000256" key="2">
    <source>
        <dbReference type="ARBA" id="ARBA00001911"/>
    </source>
</evidence>
<name>A0A370GXB4_9COXI</name>
<evidence type="ECO:0000313" key="13">
    <source>
        <dbReference type="Proteomes" id="UP000254720"/>
    </source>
</evidence>
<dbReference type="InterPro" id="IPR001509">
    <property type="entry name" value="Epimerase_deHydtase"/>
</dbReference>
<comment type="pathway">
    <text evidence="3 10">Carbohydrate metabolism; galactose metabolism.</text>
</comment>
<dbReference type="NCBIfam" id="TIGR01179">
    <property type="entry name" value="galE"/>
    <property type="match status" value="1"/>
</dbReference>
<dbReference type="GO" id="GO:0003978">
    <property type="term" value="F:UDP-glucose 4-epimerase activity"/>
    <property type="evidence" value="ECO:0007669"/>
    <property type="project" value="UniProtKB-UniRule"/>
</dbReference>
<dbReference type="CDD" id="cd05247">
    <property type="entry name" value="UDP_G4E_1_SDR_e"/>
    <property type="match status" value="1"/>
</dbReference>
<dbReference type="Gene3D" id="3.90.25.10">
    <property type="entry name" value="UDP-galactose 4-epimerase, domain 1"/>
    <property type="match status" value="1"/>
</dbReference>
<reference evidence="12 13" key="1">
    <citation type="submission" date="2018-07" db="EMBL/GenBank/DDBJ databases">
        <title>Genomic Encyclopedia of Type Strains, Phase IV (KMG-IV): sequencing the most valuable type-strain genomes for metagenomic binning, comparative biology and taxonomic classification.</title>
        <authorList>
            <person name="Goeker M."/>
        </authorList>
    </citation>
    <scope>NUCLEOTIDE SEQUENCE [LARGE SCALE GENOMIC DNA]</scope>
    <source>
        <strain evidence="12 13">DSM 16500</strain>
    </source>
</reference>
<sequence length="328" mass="36221">MPINTGTVLVVGGAGYIGSHMVLMLKRAGFTPIVLDNLSRGHREALSGAKLIAGEMADRDLLAHLFTTHSFSAVLHFASYIEVAESMKNPAKYYQNNVAATLTLLDLMMEHQVRHFIFSSTAAVYGEPHYTPLDELHPLHPVNPYGRSKRMVEEIVMDYARCGHLHYAILRYFNAAGADPEGRLAERHHPESHLIPLVLQAAAGERDAIIVYGNDYATPDGTCIRDYVHVTDLCDAHLLSLQRLLEGGESLLCNLGTGRGYSVQQVIDAARLVTGCRIPTVHGDRRPGDPAILVANASRAMQELHWQPRYSTLETLITHAWQAMRVTA</sequence>
<gene>
    <name evidence="12" type="ORF">C8D86_10384</name>
</gene>
<dbReference type="PANTHER" id="PTHR43725:SF53">
    <property type="entry name" value="UDP-ARABINOSE 4-EPIMERASE 1"/>
    <property type="match status" value="1"/>
</dbReference>
<dbReference type="UniPathway" id="UPA00214"/>
<feature type="domain" description="NAD-dependent epimerase/dehydratase" evidence="11">
    <location>
        <begin position="8"/>
        <end position="249"/>
    </location>
</feature>
<keyword evidence="8 10" id="KW-0413">Isomerase</keyword>
<dbReference type="Gene3D" id="3.40.50.720">
    <property type="entry name" value="NAD(P)-binding Rossmann-like Domain"/>
    <property type="match status" value="1"/>
</dbReference>
<accession>A0A370GXB4</accession>
<proteinExistence type="inferred from homology"/>
<protein>
    <recommendedName>
        <fullName evidence="6 10">UDP-glucose 4-epimerase</fullName>
        <ecNumber evidence="5 10">5.1.3.2</ecNumber>
    </recommendedName>
</protein>
<evidence type="ECO:0000256" key="5">
    <source>
        <dbReference type="ARBA" id="ARBA00013189"/>
    </source>
</evidence>
<organism evidence="12 13">
    <name type="scientific">Aquicella lusitana</name>
    <dbReference type="NCBI Taxonomy" id="254246"/>
    <lineage>
        <taxon>Bacteria</taxon>
        <taxon>Pseudomonadati</taxon>
        <taxon>Pseudomonadota</taxon>
        <taxon>Gammaproteobacteria</taxon>
        <taxon>Legionellales</taxon>
        <taxon>Coxiellaceae</taxon>
        <taxon>Aquicella</taxon>
    </lineage>
</organism>
<dbReference type="InterPro" id="IPR036291">
    <property type="entry name" value="NAD(P)-bd_dom_sf"/>
</dbReference>
<evidence type="ECO:0000256" key="4">
    <source>
        <dbReference type="ARBA" id="ARBA00007637"/>
    </source>
</evidence>
<keyword evidence="13" id="KW-1185">Reference proteome</keyword>
<comment type="cofactor">
    <cofactor evidence="2 10">
        <name>NAD(+)</name>
        <dbReference type="ChEBI" id="CHEBI:57540"/>
    </cofactor>
</comment>
<comment type="similarity">
    <text evidence="4 10">Belongs to the NAD(P)-dependent epimerase/dehydratase family.</text>
</comment>
<evidence type="ECO:0000256" key="9">
    <source>
        <dbReference type="ARBA" id="ARBA00023277"/>
    </source>
</evidence>
<evidence type="ECO:0000313" key="12">
    <source>
        <dbReference type="EMBL" id="RDI48119.1"/>
    </source>
</evidence>
<comment type="catalytic activity">
    <reaction evidence="1 10">
        <text>UDP-alpha-D-glucose = UDP-alpha-D-galactose</text>
        <dbReference type="Rhea" id="RHEA:22168"/>
        <dbReference type="ChEBI" id="CHEBI:58885"/>
        <dbReference type="ChEBI" id="CHEBI:66914"/>
        <dbReference type="EC" id="5.1.3.2"/>
    </reaction>
</comment>
<evidence type="ECO:0000256" key="1">
    <source>
        <dbReference type="ARBA" id="ARBA00000083"/>
    </source>
</evidence>
<dbReference type="RefSeq" id="WP_114833597.1">
    <property type="nucleotide sequence ID" value="NZ_LR699114.1"/>
</dbReference>
<dbReference type="PANTHER" id="PTHR43725">
    <property type="entry name" value="UDP-GLUCOSE 4-EPIMERASE"/>
    <property type="match status" value="1"/>
</dbReference>
<dbReference type="GO" id="GO:0033499">
    <property type="term" value="P:galactose catabolic process via UDP-galactose, Leloir pathway"/>
    <property type="evidence" value="ECO:0007669"/>
    <property type="project" value="TreeGrafter"/>
</dbReference>
<dbReference type="EC" id="5.1.3.2" evidence="5 10"/>
<evidence type="ECO:0000256" key="6">
    <source>
        <dbReference type="ARBA" id="ARBA00018569"/>
    </source>
</evidence>
<dbReference type="Pfam" id="PF01370">
    <property type="entry name" value="Epimerase"/>
    <property type="match status" value="1"/>
</dbReference>
<comment type="subunit">
    <text evidence="10">Homodimer.</text>
</comment>
<dbReference type="OrthoDB" id="9803010at2"/>
<dbReference type="SUPFAM" id="SSF51735">
    <property type="entry name" value="NAD(P)-binding Rossmann-fold domains"/>
    <property type="match status" value="1"/>
</dbReference>